<dbReference type="InterPro" id="IPR018639">
    <property type="entry name" value="DUF2062"/>
</dbReference>
<feature type="transmembrane region" description="Helical" evidence="1">
    <location>
        <begin position="20"/>
        <end position="37"/>
    </location>
</feature>
<evidence type="ECO:0000313" key="4">
    <source>
        <dbReference type="Proteomes" id="UP001320148"/>
    </source>
</evidence>
<feature type="transmembrane region" description="Helical" evidence="1">
    <location>
        <begin position="111"/>
        <end position="134"/>
    </location>
</feature>
<organism evidence="3 4">
    <name type="scientific">Desulfoluna limicola</name>
    <dbReference type="NCBI Taxonomy" id="2810562"/>
    <lineage>
        <taxon>Bacteria</taxon>
        <taxon>Pseudomonadati</taxon>
        <taxon>Thermodesulfobacteriota</taxon>
        <taxon>Desulfobacteria</taxon>
        <taxon>Desulfobacterales</taxon>
        <taxon>Desulfolunaceae</taxon>
        <taxon>Desulfoluna</taxon>
    </lineage>
</organism>
<keyword evidence="1" id="KW-0472">Membrane</keyword>
<dbReference type="RefSeq" id="WP_236890079.1">
    <property type="nucleotide sequence ID" value="NZ_AP024488.1"/>
</dbReference>
<protein>
    <recommendedName>
        <fullName evidence="2">DUF2062 domain-containing protein</fullName>
    </recommendedName>
</protein>
<name>A0ABM7PN50_9BACT</name>
<feature type="transmembrane region" description="Helical" evidence="1">
    <location>
        <begin position="44"/>
        <end position="70"/>
    </location>
</feature>
<dbReference type="NCBIfam" id="TIGR03546">
    <property type="entry name" value="TIGR03546 family protein"/>
    <property type="match status" value="1"/>
</dbReference>
<evidence type="ECO:0000259" key="2">
    <source>
        <dbReference type="Pfam" id="PF09835"/>
    </source>
</evidence>
<keyword evidence="1" id="KW-1133">Transmembrane helix</keyword>
<dbReference type="EMBL" id="AP024488">
    <property type="protein sequence ID" value="BCS98698.1"/>
    <property type="molecule type" value="Genomic_DNA"/>
</dbReference>
<keyword evidence="1" id="KW-0812">Transmembrane</keyword>
<keyword evidence="4" id="KW-1185">Reference proteome</keyword>
<accession>A0ABM7PN50</accession>
<dbReference type="Proteomes" id="UP001320148">
    <property type="component" value="Chromosome"/>
</dbReference>
<dbReference type="InterPro" id="IPR019935">
    <property type="entry name" value="CHP03546"/>
</dbReference>
<reference evidence="3 4" key="1">
    <citation type="submission" date="2021-02" db="EMBL/GenBank/DDBJ databases">
        <title>Complete genome of Desulfoluna sp. strain ASN36.</title>
        <authorList>
            <person name="Takahashi A."/>
            <person name="Kojima H."/>
            <person name="Fukui M."/>
        </authorList>
    </citation>
    <scope>NUCLEOTIDE SEQUENCE [LARGE SCALE GENOMIC DNA]</scope>
    <source>
        <strain evidence="3 4">ASN36</strain>
    </source>
</reference>
<gene>
    <name evidence="3" type="ORF">DSLASN_43300</name>
</gene>
<sequence>MIQLVANLLKLLNSEAEPAQISLALCLSMVLGFTPLFSLHNLIILFAVCVVKVNLSAFLLGWAVFSGIAWLGDPLFHGLGNWVLTLPALEGLWTALYNISLFRLARFNNTVVMGSLVTALVLFVPLLLVFNRLITAYRDNLLAMVNKSRLMQIFKASKIYDVYKALA</sequence>
<feature type="transmembrane region" description="Helical" evidence="1">
    <location>
        <begin position="82"/>
        <end position="99"/>
    </location>
</feature>
<evidence type="ECO:0000256" key="1">
    <source>
        <dbReference type="SAM" id="Phobius"/>
    </source>
</evidence>
<proteinExistence type="predicted"/>
<dbReference type="Pfam" id="PF09835">
    <property type="entry name" value="DUF2062"/>
    <property type="match status" value="1"/>
</dbReference>
<feature type="domain" description="DUF2062" evidence="2">
    <location>
        <begin position="7"/>
        <end position="138"/>
    </location>
</feature>
<evidence type="ECO:0000313" key="3">
    <source>
        <dbReference type="EMBL" id="BCS98698.1"/>
    </source>
</evidence>